<accession>A0A7S0YIY0</accession>
<keyword evidence="5" id="KW-0067">ATP-binding</keyword>
<dbReference type="InterPro" id="IPR007371">
    <property type="entry name" value="TPK_catalytic"/>
</dbReference>
<dbReference type="EMBL" id="HBFM01021173">
    <property type="protein sequence ID" value="CAD8778629.1"/>
    <property type="molecule type" value="Transcribed_RNA"/>
</dbReference>
<dbReference type="Pfam" id="PF04263">
    <property type="entry name" value="TPK_catalytic"/>
    <property type="match status" value="1"/>
</dbReference>
<dbReference type="Pfam" id="PF04265">
    <property type="entry name" value="TPK_B1_binding"/>
    <property type="match status" value="1"/>
</dbReference>
<keyword evidence="2" id="KW-0808">Transferase</keyword>
<dbReference type="AlphaFoldDB" id="A0A7S0YIY0"/>
<sequence length="416" mass="46105">MGVDEDYIEKSETKLKLPLLAFPFSKNCRNLFVIVLNYVLPESTVLFLDRASHIVVADGGCNRLFYELPRLLPHLPENEVRNRYLPHVICGDMDSVDPTVRDFYVERGVKLVDLSQDQLFPDLMKCVAYLDESFNLSRSNEVRDSTACTNESGSMKEPGLLGRLTAENEAHMATKRRNGSYLATTDISKLPDSRAWGISSSFGAATSFCDHCKTPSCTDDCVKPVMDALNKHTKHDHIPLAGKNVKAWENSWPAFVDSPLNSAPNDPSISCVCEEDPYCIVALGALGGRLDHAISNLSVLHLCNKVNLVLMGEGNIARLAPIGRCVVQCDRRFQGPTCGLLPLVGPSIASTRGLLYDMQDLYMRVGGVISSSNILNSDYILVEGDKPLLWTTELHERKLIDAYRLEGQIENCKIPK</sequence>
<dbReference type="InterPro" id="IPR006282">
    <property type="entry name" value="Thi_PPkinase"/>
</dbReference>
<dbReference type="InterPro" id="IPR036371">
    <property type="entry name" value="TPK_B1-bd_sf"/>
</dbReference>
<dbReference type="GO" id="GO:0006772">
    <property type="term" value="P:thiamine metabolic process"/>
    <property type="evidence" value="ECO:0007669"/>
    <property type="project" value="InterPro"/>
</dbReference>
<organism evidence="8">
    <name type="scientific">Polytomella parva</name>
    <dbReference type="NCBI Taxonomy" id="51329"/>
    <lineage>
        <taxon>Eukaryota</taxon>
        <taxon>Viridiplantae</taxon>
        <taxon>Chlorophyta</taxon>
        <taxon>core chlorophytes</taxon>
        <taxon>Chlorophyceae</taxon>
        <taxon>CS clade</taxon>
        <taxon>Chlamydomonadales</taxon>
        <taxon>Chlamydomonadaceae</taxon>
        <taxon>Polytomella</taxon>
    </lineage>
</organism>
<evidence type="ECO:0000256" key="4">
    <source>
        <dbReference type="ARBA" id="ARBA00022777"/>
    </source>
</evidence>
<dbReference type="CDD" id="cd07995">
    <property type="entry name" value="TPK"/>
    <property type="match status" value="1"/>
</dbReference>
<dbReference type="FunFam" id="2.60.120.320:FF:000001">
    <property type="entry name" value="Thiamine pyrophosphokinase"/>
    <property type="match status" value="1"/>
</dbReference>
<dbReference type="GO" id="GO:0004788">
    <property type="term" value="F:thiamine diphosphokinase activity"/>
    <property type="evidence" value="ECO:0007669"/>
    <property type="project" value="UniProtKB-EC"/>
</dbReference>
<dbReference type="SUPFAM" id="SSF63999">
    <property type="entry name" value="Thiamin pyrophosphokinase, catalytic domain"/>
    <property type="match status" value="2"/>
</dbReference>
<evidence type="ECO:0000256" key="2">
    <source>
        <dbReference type="ARBA" id="ARBA00022679"/>
    </source>
</evidence>
<dbReference type="GO" id="GO:0009229">
    <property type="term" value="P:thiamine diphosphate biosynthetic process"/>
    <property type="evidence" value="ECO:0007669"/>
    <property type="project" value="InterPro"/>
</dbReference>
<dbReference type="InterPro" id="IPR036759">
    <property type="entry name" value="TPK_catalytic_sf"/>
</dbReference>
<dbReference type="PANTHER" id="PTHR13622:SF8">
    <property type="entry name" value="THIAMIN PYROPHOSPHOKINASE 1"/>
    <property type="match status" value="1"/>
</dbReference>
<evidence type="ECO:0000313" key="8">
    <source>
        <dbReference type="EMBL" id="CAD8778629.1"/>
    </source>
</evidence>
<proteinExistence type="predicted"/>
<feature type="domain" description="Thiamin pyrophosphokinase thiamin-binding" evidence="7">
    <location>
        <begin position="323"/>
        <end position="388"/>
    </location>
</feature>
<comment type="function">
    <text evidence="6">Catalyzes the phosphorylation of thiamine to thiamine pyrophosphate (TPP). TPP is an active cofactor for enzymes involved in glycolysis and energy production. Plant leaves require high levels of TPP for photosynthesis and carbohydrate metabolism.</text>
</comment>
<dbReference type="Gene3D" id="3.40.50.10240">
    <property type="entry name" value="Thiamin pyrophosphokinase, catalytic domain"/>
    <property type="match status" value="2"/>
</dbReference>
<dbReference type="Gene3D" id="2.60.120.320">
    <property type="entry name" value="Thiamin pyrophosphokinase, thiamin-binding domain"/>
    <property type="match status" value="1"/>
</dbReference>
<dbReference type="SMART" id="SM00983">
    <property type="entry name" value="TPK_B1_binding"/>
    <property type="match status" value="1"/>
</dbReference>
<evidence type="ECO:0000256" key="3">
    <source>
        <dbReference type="ARBA" id="ARBA00022741"/>
    </source>
</evidence>
<evidence type="ECO:0000259" key="7">
    <source>
        <dbReference type="SMART" id="SM00983"/>
    </source>
</evidence>
<dbReference type="PANTHER" id="PTHR13622">
    <property type="entry name" value="THIAMIN PYROPHOSPHOKINASE"/>
    <property type="match status" value="1"/>
</dbReference>
<dbReference type="SUPFAM" id="SSF63862">
    <property type="entry name" value="Thiamin pyrophosphokinase, substrate-binding domain"/>
    <property type="match status" value="1"/>
</dbReference>
<gene>
    <name evidence="8" type="ORF">PPAR00522_LOCUS13791</name>
</gene>
<protein>
    <recommendedName>
        <fullName evidence="1">thiamine diphosphokinase</fullName>
        <ecNumber evidence="1">2.7.6.2</ecNumber>
    </recommendedName>
</protein>
<keyword evidence="3" id="KW-0547">Nucleotide-binding</keyword>
<keyword evidence="4" id="KW-0418">Kinase</keyword>
<dbReference type="InterPro" id="IPR007373">
    <property type="entry name" value="Thiamin_PyroPKinase_B1-bd"/>
</dbReference>
<dbReference type="GO" id="GO:0030975">
    <property type="term" value="F:thiamine binding"/>
    <property type="evidence" value="ECO:0007669"/>
    <property type="project" value="InterPro"/>
</dbReference>
<reference evidence="8" key="1">
    <citation type="submission" date="2021-01" db="EMBL/GenBank/DDBJ databases">
        <authorList>
            <person name="Corre E."/>
            <person name="Pelletier E."/>
            <person name="Niang G."/>
            <person name="Scheremetjew M."/>
            <person name="Finn R."/>
            <person name="Kale V."/>
            <person name="Holt S."/>
            <person name="Cochrane G."/>
            <person name="Meng A."/>
            <person name="Brown T."/>
            <person name="Cohen L."/>
        </authorList>
    </citation>
    <scope>NUCLEOTIDE SEQUENCE</scope>
    <source>
        <strain evidence="8">SAG 63-3</strain>
    </source>
</reference>
<dbReference type="GO" id="GO:0005524">
    <property type="term" value="F:ATP binding"/>
    <property type="evidence" value="ECO:0007669"/>
    <property type="project" value="UniProtKB-KW"/>
</dbReference>
<evidence type="ECO:0000256" key="6">
    <source>
        <dbReference type="ARBA" id="ARBA00025120"/>
    </source>
</evidence>
<name>A0A7S0YIY0_9CHLO</name>
<evidence type="ECO:0000256" key="5">
    <source>
        <dbReference type="ARBA" id="ARBA00022840"/>
    </source>
</evidence>
<dbReference type="GO" id="GO:0016301">
    <property type="term" value="F:kinase activity"/>
    <property type="evidence" value="ECO:0007669"/>
    <property type="project" value="UniProtKB-KW"/>
</dbReference>
<evidence type="ECO:0000256" key="1">
    <source>
        <dbReference type="ARBA" id="ARBA00013245"/>
    </source>
</evidence>
<dbReference type="EC" id="2.7.6.2" evidence="1"/>